<feature type="domain" description="GPI inositol-deacylase winged helix" evidence="4">
    <location>
        <begin position="432"/>
        <end position="526"/>
    </location>
</feature>
<dbReference type="Gene3D" id="1.25.40.20">
    <property type="entry name" value="Ankyrin repeat-containing domain"/>
    <property type="match status" value="1"/>
</dbReference>
<dbReference type="Pfam" id="PF24883">
    <property type="entry name" value="NPHP3_N"/>
    <property type="match status" value="1"/>
</dbReference>
<dbReference type="AlphaFoldDB" id="U7PRR7"/>
<dbReference type="PROSITE" id="PS50297">
    <property type="entry name" value="ANK_REP_REGION"/>
    <property type="match status" value="3"/>
</dbReference>
<evidence type="ECO:0000259" key="4">
    <source>
        <dbReference type="Pfam" id="PF22939"/>
    </source>
</evidence>
<evidence type="ECO:0000256" key="1">
    <source>
        <dbReference type="ARBA" id="ARBA00022737"/>
    </source>
</evidence>
<dbReference type="Proteomes" id="UP000018087">
    <property type="component" value="Unassembled WGS sequence"/>
</dbReference>
<evidence type="ECO:0000259" key="3">
    <source>
        <dbReference type="Pfam" id="PF17107"/>
    </source>
</evidence>
<keyword evidence="7" id="KW-1185">Reference proteome</keyword>
<dbReference type="OrthoDB" id="194358at2759"/>
<dbReference type="STRING" id="1391915.U7PRR7"/>
<dbReference type="SUPFAM" id="SSF48403">
    <property type="entry name" value="Ankyrin repeat"/>
    <property type="match status" value="1"/>
</dbReference>
<evidence type="ECO:0000313" key="7">
    <source>
        <dbReference type="Proteomes" id="UP000018087"/>
    </source>
</evidence>
<feature type="repeat" description="ANK" evidence="2">
    <location>
        <begin position="587"/>
        <end position="619"/>
    </location>
</feature>
<dbReference type="InterPro" id="IPR056884">
    <property type="entry name" value="NPHP3-like_N"/>
</dbReference>
<dbReference type="PROSITE" id="PS50088">
    <property type="entry name" value="ANK_REPEAT"/>
    <property type="match status" value="5"/>
</dbReference>
<feature type="repeat" description="ANK" evidence="2">
    <location>
        <begin position="686"/>
        <end position="718"/>
    </location>
</feature>
<evidence type="ECO:0000313" key="6">
    <source>
        <dbReference type="EMBL" id="ERS97636.1"/>
    </source>
</evidence>
<gene>
    <name evidence="6" type="ORF">HMPREF1624_05807</name>
</gene>
<dbReference type="HOGENOM" id="CLU_367287_0_0_1"/>
<feature type="repeat" description="ANK" evidence="2">
    <location>
        <begin position="554"/>
        <end position="586"/>
    </location>
</feature>
<proteinExistence type="predicted"/>
<evidence type="ECO:0000256" key="2">
    <source>
        <dbReference type="PROSITE-ProRule" id="PRU00023"/>
    </source>
</evidence>
<accession>U7PRR7</accession>
<evidence type="ECO:0000259" key="5">
    <source>
        <dbReference type="Pfam" id="PF24883"/>
    </source>
</evidence>
<protein>
    <submittedName>
        <fullName evidence="6">Uncharacterized protein</fullName>
    </submittedName>
</protein>
<dbReference type="SMART" id="SM00248">
    <property type="entry name" value="ANK"/>
    <property type="match status" value="6"/>
</dbReference>
<feature type="domain" description="NACHT-NTPase and P-loop NTPases N-terminal" evidence="3">
    <location>
        <begin position="7"/>
        <end position="136"/>
    </location>
</feature>
<dbReference type="InterPro" id="IPR036770">
    <property type="entry name" value="Ankyrin_rpt-contain_sf"/>
</dbReference>
<sequence length="759" mass="83722">MDPLSAVASSRALARAIYETYTTIHTIKGRPEAFDRINKSLQLIQLALWKIQTHRSGPRASDDALLANAIRPITRRCEHKIRVLHDIFVNLQHGLGSESWQRQTWADLGHNCRNALLELAEGNKVETLMQEILVDLAIVDQYQTFGVATESQVAQLQRKTEEPSTTKPVTADAVAAAPKPLIAGGGTSYQNHQGNSGTGHQTVGKTMSFDEDDVKRSAKSALRCMLHQVFEQREDLLSDRIVNRFGGGGGYETNSLADTWDIFIQTLSQRRPGEDHMSVVCVIDALDECDASEQADLMELLCNYYQEIGQDSRFSIKMLITSRPYSSIRKGLHPLESNGLSLIHLRGETDEEIEKIKQEIDLVIHAEVDKLQSYFQLEDAEKEALLAGLRRFDNRTYLWVHLTLDVIKTQFDEDMDLATIASSLPPSVDAAYERMLSSSPDKEKAKRLLHFIVAALRPLTVEELNFALALLPHHRIYGEVVMIPEARFRERIRELCGLLVTVIDSKVYLLHQTVKEFLVWDKDVDSEEGSSTHGHRPRLMLLDAGADPNKTDESDTSPLDCAIGEDRESIVRMLLDAGADPNAAGQSNRSPLEVAADHDRVSVMQILLDAGADPSLKESTGLNHLTSAVLHDKESVLRALLDAGVDPNVSDMPGLTPLDLASLRSRDSVVRILLDAGADPNASHGQKMRSLGAAVSQGRESVVRMLLDAGADVTLYGEGLLLLAKSRGQDSIVRMLTEAGVDVGLDDVDGVNLPQIARS</sequence>
<dbReference type="Pfam" id="PF17107">
    <property type="entry name" value="SesA"/>
    <property type="match status" value="1"/>
</dbReference>
<dbReference type="Pfam" id="PF22939">
    <property type="entry name" value="WHD_GPIID"/>
    <property type="match status" value="1"/>
</dbReference>
<reference evidence="7" key="1">
    <citation type="journal article" date="2014" name="Genome Announc.">
        <title>Genome sequence of the pathogenic fungus Sporothrix schenckii (ATCC 58251).</title>
        <authorList>
            <person name="Cuomo C.A."/>
            <person name="Rodriguez-Del Valle N."/>
            <person name="Perez-Sanchez L."/>
            <person name="Abouelleil A."/>
            <person name="Goldberg J."/>
            <person name="Young S."/>
            <person name="Zeng Q."/>
            <person name="Birren B.W."/>
        </authorList>
    </citation>
    <scope>NUCLEOTIDE SEQUENCE [LARGE SCALE GENOMIC DNA]</scope>
    <source>
        <strain evidence="7">ATCC 58251 / de Perez 2211183</strain>
    </source>
</reference>
<keyword evidence="1" id="KW-0677">Repeat</keyword>
<dbReference type="InterPro" id="IPR002110">
    <property type="entry name" value="Ankyrin_rpt"/>
</dbReference>
<feature type="repeat" description="ANK" evidence="2">
    <location>
        <begin position="653"/>
        <end position="685"/>
    </location>
</feature>
<dbReference type="InterPro" id="IPR054471">
    <property type="entry name" value="GPIID_WHD"/>
</dbReference>
<dbReference type="PANTHER" id="PTHR10039">
    <property type="entry name" value="AMELOGENIN"/>
    <property type="match status" value="1"/>
</dbReference>
<keyword evidence="2" id="KW-0040">ANK repeat</keyword>
<name>U7PRR7_SPOS1</name>
<dbReference type="Pfam" id="PF12796">
    <property type="entry name" value="Ank_2"/>
    <property type="match status" value="1"/>
</dbReference>
<dbReference type="InterPro" id="IPR031352">
    <property type="entry name" value="SesA"/>
</dbReference>
<feature type="domain" description="Nephrocystin 3-like N-terminal" evidence="5">
    <location>
        <begin position="209"/>
        <end position="323"/>
    </location>
</feature>
<dbReference type="eggNOG" id="KOG4177">
    <property type="taxonomic scope" value="Eukaryota"/>
</dbReference>
<feature type="repeat" description="ANK" evidence="2">
    <location>
        <begin position="620"/>
        <end position="652"/>
    </location>
</feature>
<dbReference type="EMBL" id="KI440847">
    <property type="protein sequence ID" value="ERS97636.1"/>
    <property type="molecule type" value="Genomic_DNA"/>
</dbReference>
<organism evidence="6 7">
    <name type="scientific">Sporothrix schenckii (strain ATCC 58251 / de Perez 2211183)</name>
    <name type="common">Rose-picker's disease fungus</name>
    <dbReference type="NCBI Taxonomy" id="1391915"/>
    <lineage>
        <taxon>Eukaryota</taxon>
        <taxon>Fungi</taxon>
        <taxon>Dikarya</taxon>
        <taxon>Ascomycota</taxon>
        <taxon>Pezizomycotina</taxon>
        <taxon>Sordariomycetes</taxon>
        <taxon>Sordariomycetidae</taxon>
        <taxon>Ophiostomatales</taxon>
        <taxon>Ophiostomataceae</taxon>
        <taxon>Sporothrix</taxon>
    </lineage>
</organism>
<dbReference type="Pfam" id="PF00023">
    <property type="entry name" value="Ank"/>
    <property type="match status" value="1"/>
</dbReference>